<protein>
    <recommendedName>
        <fullName evidence="1">DUF7053 domain-containing protein</fullName>
    </recommendedName>
</protein>
<dbReference type="EMBL" id="KV744823">
    <property type="protein sequence ID" value="OCK85196.1"/>
    <property type="molecule type" value="Genomic_DNA"/>
</dbReference>
<keyword evidence="3" id="KW-1185">Reference proteome</keyword>
<name>A0A8E2EJX3_9PEZI</name>
<organism evidence="2 3">
    <name type="scientific">Lepidopterella palustris CBS 459.81</name>
    <dbReference type="NCBI Taxonomy" id="1314670"/>
    <lineage>
        <taxon>Eukaryota</taxon>
        <taxon>Fungi</taxon>
        <taxon>Dikarya</taxon>
        <taxon>Ascomycota</taxon>
        <taxon>Pezizomycotina</taxon>
        <taxon>Dothideomycetes</taxon>
        <taxon>Pleosporomycetidae</taxon>
        <taxon>Mytilinidiales</taxon>
        <taxon>Argynnaceae</taxon>
        <taxon>Lepidopterella</taxon>
    </lineage>
</organism>
<sequence length="168" mass="19108">MSFFTTTASMQHRTPLPPSTTLDKCLSIFRNHDLLLRLDPEFAHYESTPAPPSASDSATKYYKVTDHMHTLPRGLWDTTVSFDAEITDIENGVKWVIKAPLGLVQLSFWRIVPAEETDKYNDEPTTLCLVEDIEIRCSRLLLGTVKGKCEENWRGVHGRYMEHVQAVA</sequence>
<evidence type="ECO:0000313" key="3">
    <source>
        <dbReference type="Proteomes" id="UP000250266"/>
    </source>
</evidence>
<reference evidence="2 3" key="1">
    <citation type="journal article" date="2016" name="Nat. Commun.">
        <title>Ectomycorrhizal ecology is imprinted in the genome of the dominant symbiotic fungus Cenococcum geophilum.</title>
        <authorList>
            <consortium name="DOE Joint Genome Institute"/>
            <person name="Peter M."/>
            <person name="Kohler A."/>
            <person name="Ohm R.A."/>
            <person name="Kuo A."/>
            <person name="Krutzmann J."/>
            <person name="Morin E."/>
            <person name="Arend M."/>
            <person name="Barry K.W."/>
            <person name="Binder M."/>
            <person name="Choi C."/>
            <person name="Clum A."/>
            <person name="Copeland A."/>
            <person name="Grisel N."/>
            <person name="Haridas S."/>
            <person name="Kipfer T."/>
            <person name="LaButti K."/>
            <person name="Lindquist E."/>
            <person name="Lipzen A."/>
            <person name="Maire R."/>
            <person name="Meier B."/>
            <person name="Mihaltcheva S."/>
            <person name="Molinier V."/>
            <person name="Murat C."/>
            <person name="Poggeler S."/>
            <person name="Quandt C.A."/>
            <person name="Sperisen C."/>
            <person name="Tritt A."/>
            <person name="Tisserant E."/>
            <person name="Crous P.W."/>
            <person name="Henrissat B."/>
            <person name="Nehls U."/>
            <person name="Egli S."/>
            <person name="Spatafora J.W."/>
            <person name="Grigoriev I.V."/>
            <person name="Martin F.M."/>
        </authorList>
    </citation>
    <scope>NUCLEOTIDE SEQUENCE [LARGE SCALE GENOMIC DNA]</scope>
    <source>
        <strain evidence="2 3">CBS 459.81</strain>
    </source>
</reference>
<feature type="domain" description="DUF7053" evidence="1">
    <location>
        <begin position="7"/>
        <end position="165"/>
    </location>
</feature>
<gene>
    <name evidence="2" type="ORF">K432DRAFT_431771</name>
</gene>
<evidence type="ECO:0000259" key="1">
    <source>
        <dbReference type="Pfam" id="PF23155"/>
    </source>
</evidence>
<accession>A0A8E2EJX3</accession>
<dbReference type="Proteomes" id="UP000250266">
    <property type="component" value="Unassembled WGS sequence"/>
</dbReference>
<proteinExistence type="predicted"/>
<dbReference type="PANTHER" id="PTHR38117">
    <property type="entry name" value="NACHT AND WD40 DOMAIN PROTEIN"/>
    <property type="match status" value="1"/>
</dbReference>
<dbReference type="InterPro" id="IPR055481">
    <property type="entry name" value="DUF7053"/>
</dbReference>
<dbReference type="OrthoDB" id="4794810at2759"/>
<evidence type="ECO:0000313" key="2">
    <source>
        <dbReference type="EMBL" id="OCK85196.1"/>
    </source>
</evidence>
<dbReference type="PANTHER" id="PTHR38117:SF1">
    <property type="entry name" value="DUF3074 DOMAIN-CONTAINING PROTEIN"/>
    <property type="match status" value="1"/>
</dbReference>
<dbReference type="AlphaFoldDB" id="A0A8E2EJX3"/>
<dbReference type="Pfam" id="PF23155">
    <property type="entry name" value="DUF7053"/>
    <property type="match status" value="1"/>
</dbReference>